<organism evidence="1 2">
    <name type="scientific">Paramuricea clavata</name>
    <name type="common">Red gorgonian</name>
    <name type="synonym">Violescent sea-whip</name>
    <dbReference type="NCBI Taxonomy" id="317549"/>
    <lineage>
        <taxon>Eukaryota</taxon>
        <taxon>Metazoa</taxon>
        <taxon>Cnidaria</taxon>
        <taxon>Anthozoa</taxon>
        <taxon>Octocorallia</taxon>
        <taxon>Malacalcyonacea</taxon>
        <taxon>Plexauridae</taxon>
        <taxon>Paramuricea</taxon>
    </lineage>
</organism>
<evidence type="ECO:0000313" key="1">
    <source>
        <dbReference type="EMBL" id="CAB4045041.1"/>
    </source>
</evidence>
<name>A0A7D9KFF0_PARCT</name>
<reference evidence="1" key="1">
    <citation type="submission" date="2020-04" db="EMBL/GenBank/DDBJ databases">
        <authorList>
            <person name="Alioto T."/>
            <person name="Alioto T."/>
            <person name="Gomez Garrido J."/>
        </authorList>
    </citation>
    <scope>NUCLEOTIDE SEQUENCE</scope>
    <source>
        <strain evidence="1">A484AB</strain>
    </source>
</reference>
<sequence>MVGSATASLAEVKAVLTATFEGLDIWKTDANTLLNRCDILWEGGDTFLHEKETIADKEKMQKWKASLLVQPTMLTSEMELEPISTAVRCVDPKKDQATYDALNDFLGGEFKVLVKREEEQKRAAEARAKKI</sequence>
<dbReference type="AlphaFoldDB" id="A0A7D9KFF0"/>
<proteinExistence type="predicted"/>
<evidence type="ECO:0000313" key="2">
    <source>
        <dbReference type="Proteomes" id="UP001152795"/>
    </source>
</evidence>
<accession>A0A7D9KFF0</accession>
<dbReference type="OrthoDB" id="5212at2759"/>
<feature type="non-terminal residue" evidence="1">
    <location>
        <position position="131"/>
    </location>
</feature>
<comment type="caution">
    <text evidence="1">The sequence shown here is derived from an EMBL/GenBank/DDBJ whole genome shotgun (WGS) entry which is preliminary data.</text>
</comment>
<gene>
    <name evidence="1" type="ORF">PACLA_8A053784</name>
</gene>
<dbReference type="EMBL" id="CACRXK020037423">
    <property type="protein sequence ID" value="CAB4045041.1"/>
    <property type="molecule type" value="Genomic_DNA"/>
</dbReference>
<keyword evidence="2" id="KW-1185">Reference proteome</keyword>
<protein>
    <submittedName>
        <fullName evidence="1">Uncharacterized protein</fullName>
    </submittedName>
</protein>
<dbReference type="Proteomes" id="UP001152795">
    <property type="component" value="Unassembled WGS sequence"/>
</dbReference>